<dbReference type="Pfam" id="PF03600">
    <property type="entry name" value="CitMHS"/>
    <property type="match status" value="1"/>
</dbReference>
<reference evidence="9 10" key="1">
    <citation type="journal article" date="2014" name="Int. J. Syst. Evol. Microbiol.">
        <title>Complete genome sequence of Corynebacterium casei LMG S-19264T (=DSM 44701T), isolated from a smear-ripened cheese.</title>
        <authorList>
            <consortium name="US DOE Joint Genome Institute (JGI-PGF)"/>
            <person name="Walter F."/>
            <person name="Albersmeier A."/>
            <person name="Kalinowski J."/>
            <person name="Ruckert C."/>
        </authorList>
    </citation>
    <scope>NUCLEOTIDE SEQUENCE [LARGE SCALE GENOMIC DNA]</scope>
    <source>
        <strain evidence="9 10">CCM 8669</strain>
    </source>
</reference>
<feature type="transmembrane region" description="Helical" evidence="6">
    <location>
        <begin position="53"/>
        <end position="71"/>
    </location>
</feature>
<keyword evidence="5 6" id="KW-0472">Membrane</keyword>
<feature type="transmembrane region" description="Helical" evidence="6">
    <location>
        <begin position="175"/>
        <end position="196"/>
    </location>
</feature>
<keyword evidence="3 6" id="KW-0812">Transmembrane</keyword>
<proteinExistence type="predicted"/>
<feature type="domain" description="Dicarboxylate carrier MatC N-terminal" evidence="8">
    <location>
        <begin position="5"/>
        <end position="150"/>
    </location>
</feature>
<evidence type="ECO:0000259" key="8">
    <source>
        <dbReference type="Pfam" id="PF07158"/>
    </source>
</evidence>
<dbReference type="EMBL" id="BMDC01000001">
    <property type="protein sequence ID" value="GGH56762.1"/>
    <property type="molecule type" value="Genomic_DNA"/>
</dbReference>
<comment type="subcellular location">
    <subcellularLocation>
        <location evidence="1">Membrane</location>
        <topology evidence="1">Multi-pass membrane protein</topology>
    </subcellularLocation>
</comment>
<evidence type="ECO:0000256" key="4">
    <source>
        <dbReference type="ARBA" id="ARBA00022989"/>
    </source>
</evidence>
<keyword evidence="10" id="KW-1185">Reference proteome</keyword>
<organism evidence="9 10">
    <name type="scientific">Rothia aerolata</name>
    <dbReference type="NCBI Taxonomy" id="1812262"/>
    <lineage>
        <taxon>Bacteria</taxon>
        <taxon>Bacillati</taxon>
        <taxon>Actinomycetota</taxon>
        <taxon>Actinomycetes</taxon>
        <taxon>Micrococcales</taxon>
        <taxon>Micrococcaceae</taxon>
        <taxon>Rothia</taxon>
    </lineage>
</organism>
<accession>A0A917IM32</accession>
<evidence type="ECO:0000256" key="3">
    <source>
        <dbReference type="ARBA" id="ARBA00022692"/>
    </source>
</evidence>
<feature type="transmembrane region" description="Helical" evidence="6">
    <location>
        <begin position="304"/>
        <end position="324"/>
    </location>
</feature>
<comment type="caution">
    <text evidence="9">The sequence shown here is derived from an EMBL/GenBank/DDBJ whole genome shotgun (WGS) entry which is preliminary data.</text>
</comment>
<sequence>MTFMEIALLAILVIMFVIATKWPINIGLLGYVGAFIVGAFVLGMSDSEILEEFPASIVVTIIGVTFFFSLAQKNGTIDYLVNSLIHRMGSKTSLVPWIFFFMGAALTAMGTFSPAAVALLVPAAMAFSARTGFSPVAMGALIINGAHAGAFSPISVSGNIVMDIGAKNGLDVNNMGLFISSFVVNLFISVLTIVAMKVLGKLHVKPEEHVLDATTGLTTVPNLHKLNWRIVLTLILTAVMVVLAVGFRLNIGFLGIVLGVILAFTMLNKTENLTSGISWNTILLVTGMMLYISLLTKAGVTDSLSHAAMGLGVPIVVALFLCYVIGISSAFASSTALITAFVPMAAPLLEGSNLSPTAVLAALAISATIVDVSPVSTNGALVIASTQGRAKKTIWKDLVVYAGFVILIAPLIAWAILVPTGIM</sequence>
<dbReference type="Proteomes" id="UP000600171">
    <property type="component" value="Unassembled WGS sequence"/>
</dbReference>
<feature type="domain" description="Citrate transporter-like" evidence="7">
    <location>
        <begin position="256"/>
        <end position="413"/>
    </location>
</feature>
<evidence type="ECO:0000256" key="1">
    <source>
        <dbReference type="ARBA" id="ARBA00004141"/>
    </source>
</evidence>
<evidence type="ECO:0000259" key="7">
    <source>
        <dbReference type="Pfam" id="PF03600"/>
    </source>
</evidence>
<feature type="transmembrane region" description="Helical" evidence="6">
    <location>
        <begin position="97"/>
        <end position="121"/>
    </location>
</feature>
<feature type="transmembrane region" description="Helical" evidence="6">
    <location>
        <begin position="398"/>
        <end position="417"/>
    </location>
</feature>
<evidence type="ECO:0000256" key="2">
    <source>
        <dbReference type="ARBA" id="ARBA00022448"/>
    </source>
</evidence>
<keyword evidence="2" id="KW-0813">Transport</keyword>
<dbReference type="InterPro" id="IPR004680">
    <property type="entry name" value="Cit_transptr-like_dom"/>
</dbReference>
<dbReference type="Pfam" id="PF07158">
    <property type="entry name" value="MatC_N"/>
    <property type="match status" value="1"/>
</dbReference>
<dbReference type="InterPro" id="IPR009827">
    <property type="entry name" value="MatC_N"/>
</dbReference>
<feature type="transmembrane region" description="Helical" evidence="6">
    <location>
        <begin position="279"/>
        <end position="298"/>
    </location>
</feature>
<evidence type="ECO:0000256" key="5">
    <source>
        <dbReference type="ARBA" id="ARBA00023136"/>
    </source>
</evidence>
<evidence type="ECO:0008006" key="11">
    <source>
        <dbReference type="Google" id="ProtNLM"/>
    </source>
</evidence>
<feature type="transmembrane region" description="Helical" evidence="6">
    <location>
        <begin position="226"/>
        <end position="245"/>
    </location>
</feature>
<name>A0A917IM32_9MICC</name>
<evidence type="ECO:0000313" key="9">
    <source>
        <dbReference type="EMBL" id="GGH56762.1"/>
    </source>
</evidence>
<feature type="transmembrane region" description="Helical" evidence="6">
    <location>
        <begin position="133"/>
        <end position="155"/>
    </location>
</feature>
<dbReference type="GO" id="GO:0055085">
    <property type="term" value="P:transmembrane transport"/>
    <property type="evidence" value="ECO:0007669"/>
    <property type="project" value="InterPro"/>
</dbReference>
<evidence type="ECO:0000256" key="6">
    <source>
        <dbReference type="SAM" id="Phobius"/>
    </source>
</evidence>
<keyword evidence="4 6" id="KW-1133">Transmembrane helix</keyword>
<dbReference type="AlphaFoldDB" id="A0A917IM32"/>
<dbReference type="GO" id="GO:0016020">
    <property type="term" value="C:membrane"/>
    <property type="evidence" value="ECO:0007669"/>
    <property type="project" value="UniProtKB-SubCell"/>
</dbReference>
<evidence type="ECO:0000313" key="10">
    <source>
        <dbReference type="Proteomes" id="UP000600171"/>
    </source>
</evidence>
<gene>
    <name evidence="9" type="ORF">GCM10007359_01200</name>
</gene>
<protein>
    <recommendedName>
        <fullName evidence="11">C4-dicarboxylate ABC transporter</fullName>
    </recommendedName>
</protein>